<dbReference type="Proteomes" id="UP000612362">
    <property type="component" value="Unassembled WGS sequence"/>
</dbReference>
<protein>
    <submittedName>
        <fullName evidence="1">Uncharacterized protein</fullName>
    </submittedName>
</protein>
<comment type="caution">
    <text evidence="1">The sequence shown here is derived from an EMBL/GenBank/DDBJ whole genome shotgun (WGS) entry which is preliminary data.</text>
</comment>
<evidence type="ECO:0000313" key="1">
    <source>
        <dbReference type="EMBL" id="GHO50532.1"/>
    </source>
</evidence>
<accession>A0A8J3MVP0</accession>
<sequence length="59" mass="6709">MRVKTTQSERFLHCILGLPQSLNEGKAVFSQFGPLMKLAHMASLRICLSNDAKVYRKED</sequence>
<dbReference type="EMBL" id="BNJF01000008">
    <property type="protein sequence ID" value="GHO50532.1"/>
    <property type="molecule type" value="Genomic_DNA"/>
</dbReference>
<keyword evidence="2" id="KW-1185">Reference proteome</keyword>
<reference evidence="1" key="1">
    <citation type="submission" date="2020-10" db="EMBL/GenBank/DDBJ databases">
        <title>Taxonomic study of unclassified bacteria belonging to the class Ktedonobacteria.</title>
        <authorList>
            <person name="Yabe S."/>
            <person name="Wang C.M."/>
            <person name="Zheng Y."/>
            <person name="Sakai Y."/>
            <person name="Cavaletti L."/>
            <person name="Monciardini P."/>
            <person name="Donadio S."/>
        </authorList>
    </citation>
    <scope>NUCLEOTIDE SEQUENCE</scope>
    <source>
        <strain evidence="1">SOSP1-1</strain>
    </source>
</reference>
<gene>
    <name evidence="1" type="ORF">KSX_86950</name>
</gene>
<name>A0A8J3MVP0_9CHLR</name>
<dbReference type="AlphaFoldDB" id="A0A8J3MVP0"/>
<organism evidence="1 2">
    <name type="scientific">Ktedonospora formicarum</name>
    <dbReference type="NCBI Taxonomy" id="2778364"/>
    <lineage>
        <taxon>Bacteria</taxon>
        <taxon>Bacillati</taxon>
        <taxon>Chloroflexota</taxon>
        <taxon>Ktedonobacteria</taxon>
        <taxon>Ktedonobacterales</taxon>
        <taxon>Ktedonobacteraceae</taxon>
        <taxon>Ktedonospora</taxon>
    </lineage>
</organism>
<proteinExistence type="predicted"/>
<evidence type="ECO:0000313" key="2">
    <source>
        <dbReference type="Proteomes" id="UP000612362"/>
    </source>
</evidence>